<gene>
    <name evidence="2" type="ORF">RDB_LOCUS87805</name>
</gene>
<comment type="caution">
    <text evidence="2">The sequence shown here is derived from an EMBL/GenBank/DDBJ whole genome shotgun (WGS) entry which is preliminary data.</text>
</comment>
<dbReference type="GO" id="GO:0006508">
    <property type="term" value="P:proteolysis"/>
    <property type="evidence" value="ECO:0007669"/>
    <property type="project" value="InterPro"/>
</dbReference>
<dbReference type="Gene3D" id="3.40.50.1460">
    <property type="match status" value="1"/>
</dbReference>
<evidence type="ECO:0000313" key="3">
    <source>
        <dbReference type="Proteomes" id="UP000663853"/>
    </source>
</evidence>
<proteinExistence type="predicted"/>
<protein>
    <recommendedName>
        <fullName evidence="1">Peptidase C14 caspase domain-containing protein</fullName>
    </recommendedName>
</protein>
<evidence type="ECO:0000259" key="1">
    <source>
        <dbReference type="Pfam" id="PF00656"/>
    </source>
</evidence>
<feature type="domain" description="Peptidase C14 caspase" evidence="1">
    <location>
        <begin position="21"/>
        <end position="194"/>
    </location>
</feature>
<evidence type="ECO:0000313" key="2">
    <source>
        <dbReference type="EMBL" id="CAE6480513.1"/>
    </source>
</evidence>
<organism evidence="2 3">
    <name type="scientific">Rhizoctonia solani</name>
    <dbReference type="NCBI Taxonomy" id="456999"/>
    <lineage>
        <taxon>Eukaryota</taxon>
        <taxon>Fungi</taxon>
        <taxon>Dikarya</taxon>
        <taxon>Basidiomycota</taxon>
        <taxon>Agaricomycotina</taxon>
        <taxon>Agaricomycetes</taxon>
        <taxon>Cantharellales</taxon>
        <taxon>Ceratobasidiaceae</taxon>
        <taxon>Rhizoctonia</taxon>
    </lineage>
</organism>
<dbReference type="EMBL" id="CAJMXA010002416">
    <property type="protein sequence ID" value="CAE6480513.1"/>
    <property type="molecule type" value="Genomic_DNA"/>
</dbReference>
<reference evidence="2" key="1">
    <citation type="submission" date="2021-01" db="EMBL/GenBank/DDBJ databases">
        <authorList>
            <person name="Kaushik A."/>
        </authorList>
    </citation>
    <scope>NUCLEOTIDE SEQUENCE</scope>
    <source>
        <strain evidence="2">AG6-10EEA</strain>
    </source>
</reference>
<sequence>MTNTYEDMMWPGLSGSEGEMTLRGAIEDRRHARKFLGKFNPEIEVKQVDEALRKDIQDQIGKCVDSSLSLLVAYIQGHGQITNHTVQYITGDRKKGSLEGLTAEELIEMFSRFSAQTMLVAITDFCHSGNVYRLPFRLVIGIDGTGYWDETGEWNHDDTFSRKNRINSPMLHIAGSLRQQYAYETRMRGGYFTNVCTPRKRFDKVGTD</sequence>
<dbReference type="AlphaFoldDB" id="A0A8H3CDU9"/>
<dbReference type="Pfam" id="PF00656">
    <property type="entry name" value="Peptidase_C14"/>
    <property type="match status" value="1"/>
</dbReference>
<name>A0A8H3CDU9_9AGAM</name>
<dbReference type="GO" id="GO:0004197">
    <property type="term" value="F:cysteine-type endopeptidase activity"/>
    <property type="evidence" value="ECO:0007669"/>
    <property type="project" value="InterPro"/>
</dbReference>
<accession>A0A8H3CDU9</accession>
<dbReference type="InterPro" id="IPR011600">
    <property type="entry name" value="Pept_C14_caspase"/>
</dbReference>
<dbReference type="Proteomes" id="UP000663853">
    <property type="component" value="Unassembled WGS sequence"/>
</dbReference>